<dbReference type="PROSITE" id="PS50072">
    <property type="entry name" value="CSA_PPIASE_2"/>
    <property type="match status" value="1"/>
</dbReference>
<dbReference type="EMBL" id="JACHKA010000001">
    <property type="protein sequence ID" value="MBB5987963.1"/>
    <property type="molecule type" value="Genomic_DNA"/>
</dbReference>
<comment type="caution">
    <text evidence="7">The sequence shown here is derived from an EMBL/GenBank/DDBJ whole genome shotgun (WGS) entry which is preliminary data.</text>
</comment>
<name>A0ABR6NL19_9SPHN</name>
<organism evidence="7 8">
    <name type="scientific">Sphingobium lignivorans</name>
    <dbReference type="NCBI Taxonomy" id="2735886"/>
    <lineage>
        <taxon>Bacteria</taxon>
        <taxon>Pseudomonadati</taxon>
        <taxon>Pseudomonadota</taxon>
        <taxon>Alphaproteobacteria</taxon>
        <taxon>Sphingomonadales</taxon>
        <taxon>Sphingomonadaceae</taxon>
        <taxon>Sphingobium</taxon>
    </lineage>
</organism>
<dbReference type="Gene3D" id="2.40.100.10">
    <property type="entry name" value="Cyclophilin-like"/>
    <property type="match status" value="1"/>
</dbReference>
<reference evidence="7 8" key="1">
    <citation type="submission" date="2020-08" db="EMBL/GenBank/DDBJ databases">
        <title>Exploring microbial biodiversity for novel pathways involved in the catabolism of aromatic compounds derived from lignin.</title>
        <authorList>
            <person name="Elkins J."/>
        </authorList>
    </citation>
    <scope>NUCLEOTIDE SEQUENCE [LARGE SCALE GENOMIC DNA]</scope>
    <source>
        <strain evidence="7 8">B1D3A</strain>
    </source>
</reference>
<evidence type="ECO:0000256" key="4">
    <source>
        <dbReference type="SAM" id="MobiDB-lite"/>
    </source>
</evidence>
<evidence type="ECO:0000313" key="7">
    <source>
        <dbReference type="EMBL" id="MBB5987963.1"/>
    </source>
</evidence>
<accession>A0ABR6NL19</accession>
<dbReference type="PANTHER" id="PTHR43246">
    <property type="entry name" value="PEPTIDYL-PROLYL CIS-TRANS ISOMERASE CYP38, CHLOROPLASTIC"/>
    <property type="match status" value="1"/>
</dbReference>
<gene>
    <name evidence="7" type="ORF">HNP60_003937</name>
</gene>
<evidence type="ECO:0000256" key="5">
    <source>
        <dbReference type="SAM" id="SignalP"/>
    </source>
</evidence>
<feature type="domain" description="PPIase cyclophilin-type" evidence="6">
    <location>
        <begin position="53"/>
        <end position="213"/>
    </location>
</feature>
<dbReference type="Pfam" id="PF00160">
    <property type="entry name" value="Pro_isomerase"/>
    <property type="match status" value="1"/>
</dbReference>
<dbReference type="InterPro" id="IPR029000">
    <property type="entry name" value="Cyclophilin-like_dom_sf"/>
</dbReference>
<feature type="chain" id="PRO_5047326766" description="peptidylprolyl isomerase" evidence="5">
    <location>
        <begin position="23"/>
        <end position="288"/>
    </location>
</feature>
<feature type="region of interest" description="Disordered" evidence="4">
    <location>
        <begin position="211"/>
        <end position="288"/>
    </location>
</feature>
<keyword evidence="2" id="KW-0697">Rotamase</keyword>
<evidence type="ECO:0000256" key="1">
    <source>
        <dbReference type="ARBA" id="ARBA00013194"/>
    </source>
</evidence>
<feature type="compositionally biased region" description="Low complexity" evidence="4">
    <location>
        <begin position="243"/>
        <end position="253"/>
    </location>
</feature>
<keyword evidence="8" id="KW-1185">Reference proteome</keyword>
<dbReference type="Proteomes" id="UP001138540">
    <property type="component" value="Unassembled WGS sequence"/>
</dbReference>
<dbReference type="InterPro" id="IPR044665">
    <property type="entry name" value="E_coli_cyclophilin_A-like"/>
</dbReference>
<dbReference type="InterPro" id="IPR002130">
    <property type="entry name" value="Cyclophilin-type_PPIase_dom"/>
</dbReference>
<evidence type="ECO:0000256" key="2">
    <source>
        <dbReference type="ARBA" id="ARBA00023110"/>
    </source>
</evidence>
<dbReference type="EC" id="5.2.1.8" evidence="1"/>
<protein>
    <recommendedName>
        <fullName evidence="1">peptidylprolyl isomerase</fullName>
        <ecNumber evidence="1">5.2.1.8</ecNumber>
    </recommendedName>
</protein>
<sequence length="288" mass="29743">MKTIVLALAALAVAGGPISPLAAQEVPPAPDAEAAAPAVPARTVPVVLTTGRGPITIALEVERAPLTAANFLRYVDQKRLDGTVFYRSFKWSDGTPGGFIQGGTQNDPKRILKPVPHEPTSQTGLSHVDGAISLAQGEPGTGTGDFFIILGDMTGFDADEKQPGFAVFGRIVEGMDVVRAIADSPRSPTAGEGVMKGEMLEPQIRIVTARRAPAREGGSVATRMSGTDGPALPNNRAERNEAAARPAASLQAAVPTDGGLFSWVQKDAPTEKITAPSAPRSSAPVPGA</sequence>
<keyword evidence="3 7" id="KW-0413">Isomerase</keyword>
<dbReference type="SUPFAM" id="SSF50891">
    <property type="entry name" value="Cyclophilin-like"/>
    <property type="match status" value="1"/>
</dbReference>
<evidence type="ECO:0000256" key="3">
    <source>
        <dbReference type="ARBA" id="ARBA00023235"/>
    </source>
</evidence>
<proteinExistence type="predicted"/>
<dbReference type="GO" id="GO:0003755">
    <property type="term" value="F:peptidyl-prolyl cis-trans isomerase activity"/>
    <property type="evidence" value="ECO:0007669"/>
    <property type="project" value="UniProtKB-EC"/>
</dbReference>
<evidence type="ECO:0000313" key="8">
    <source>
        <dbReference type="Proteomes" id="UP001138540"/>
    </source>
</evidence>
<evidence type="ECO:0000259" key="6">
    <source>
        <dbReference type="PROSITE" id="PS50072"/>
    </source>
</evidence>
<keyword evidence="5" id="KW-0732">Signal</keyword>
<feature type="signal peptide" evidence="5">
    <location>
        <begin position="1"/>
        <end position="22"/>
    </location>
</feature>
<feature type="compositionally biased region" description="Low complexity" evidence="4">
    <location>
        <begin position="275"/>
        <end position="288"/>
    </location>
</feature>